<evidence type="ECO:0000313" key="11">
    <source>
        <dbReference type="Proteomes" id="UP000799750"/>
    </source>
</evidence>
<evidence type="ECO:0000256" key="2">
    <source>
        <dbReference type="ARBA" id="ARBA00022723"/>
    </source>
</evidence>
<dbReference type="FunFam" id="3.90.430.10:FF:000001">
    <property type="entry name" value="Copper fist DNA-binding protein"/>
    <property type="match status" value="1"/>
</dbReference>
<feature type="compositionally biased region" description="Low complexity" evidence="8">
    <location>
        <begin position="144"/>
        <end position="160"/>
    </location>
</feature>
<feature type="compositionally biased region" description="Polar residues" evidence="8">
    <location>
        <begin position="255"/>
        <end position="265"/>
    </location>
</feature>
<proteinExistence type="predicted"/>
<evidence type="ECO:0000256" key="3">
    <source>
        <dbReference type="ARBA" id="ARBA00022833"/>
    </source>
</evidence>
<feature type="compositionally biased region" description="Polar residues" evidence="8">
    <location>
        <begin position="476"/>
        <end position="488"/>
    </location>
</feature>
<dbReference type="SMART" id="SM01090">
    <property type="entry name" value="Copper-fist"/>
    <property type="match status" value="1"/>
</dbReference>
<dbReference type="Gene3D" id="3.90.430.10">
    <property type="entry name" value="Copper fist DNA-binding domain"/>
    <property type="match status" value="1"/>
</dbReference>
<feature type="region of interest" description="Disordered" evidence="8">
    <location>
        <begin position="193"/>
        <end position="214"/>
    </location>
</feature>
<dbReference type="Proteomes" id="UP000799750">
    <property type="component" value="Unassembled WGS sequence"/>
</dbReference>
<dbReference type="GO" id="GO:0005634">
    <property type="term" value="C:nucleus"/>
    <property type="evidence" value="ECO:0007669"/>
    <property type="project" value="UniProtKB-SubCell"/>
</dbReference>
<keyword evidence="4" id="KW-0186">Copper</keyword>
<evidence type="ECO:0000256" key="6">
    <source>
        <dbReference type="ARBA" id="ARBA00023163"/>
    </source>
</evidence>
<dbReference type="GO" id="GO:0006878">
    <property type="term" value="P:intracellular copper ion homeostasis"/>
    <property type="evidence" value="ECO:0007669"/>
    <property type="project" value="TreeGrafter"/>
</dbReference>
<dbReference type="PROSITE" id="PS50073">
    <property type="entry name" value="COPPER_FIST_2"/>
    <property type="match status" value="1"/>
</dbReference>
<dbReference type="PRINTS" id="PR00617">
    <property type="entry name" value="COPPERFIST"/>
</dbReference>
<keyword evidence="3" id="KW-0862">Zinc</keyword>
<sequence length="599" mass="63496">MWVDVEGIRKKVACGPCIRGHRSSKCDHKDRVLQEVRKPGRPLSSCPHPAGTCSCGPISITYTLPKTSSCLCPSDSPAAITPNSTSAPLSNGNRIQKARSRKSTSVISPSTLEKALNASGQGDVIASSEAAEPPVNAPFQDSEPTSSTGGSPTSSTSSTPRFGATSPRHPNQSDTKFLPTEYRAVAVKPANVSSCCQPKPTVKEAESPAEPLKGSCCSNKSEEPNIEMAVKKSCCSGPKSDAQTERPSMLDNREPSQPSAPSYHQFQFPMNGHFPSGMPLQMAGYGPMGPGPSPHMVMQTQPGNAPGNFGMPPGYGFIGPMYGSPAVYQPPTPTPTQNGHRTPNDTNQVDMEHNCHCGDSCNCFGCAAHPQNAATTAYLLDMDNFMRMGGSASSYALPAYPHQASQIPQQHYALAYYAHPQGMNMSRPPQTMAVQYSPNQISGMYPLGPNHTWAQGGSQMSAHSTPPIKFEQFNINSSRDDQSQTPRPNTAKGEDVNNSPAYQDSPGDQDSEPTLSPSSFFLQTLVLPGCNDVTGTCQCGDGCDCVGCLTHGGHDGIPLEAPGDLESPDFDAFMANTNGIASQAGQEPFFTPPFMEAPS</sequence>
<dbReference type="InterPro" id="IPR051763">
    <property type="entry name" value="Copper_Homeo_Regul"/>
</dbReference>
<dbReference type="Pfam" id="PF00649">
    <property type="entry name" value="Copper-fist"/>
    <property type="match status" value="1"/>
</dbReference>
<dbReference type="GO" id="GO:0045944">
    <property type="term" value="P:positive regulation of transcription by RNA polymerase II"/>
    <property type="evidence" value="ECO:0007669"/>
    <property type="project" value="TreeGrafter"/>
</dbReference>
<name>A0A6A6RIV4_9PEZI</name>
<dbReference type="EMBL" id="MU004181">
    <property type="protein sequence ID" value="KAF2503273.1"/>
    <property type="molecule type" value="Genomic_DNA"/>
</dbReference>
<dbReference type="GO" id="GO:0005507">
    <property type="term" value="F:copper ion binding"/>
    <property type="evidence" value="ECO:0007669"/>
    <property type="project" value="InterPro"/>
</dbReference>
<keyword evidence="2" id="KW-0479">Metal-binding</keyword>
<dbReference type="InterPro" id="IPR001083">
    <property type="entry name" value="Cu_fist_DNA-bd_dom"/>
</dbReference>
<dbReference type="InterPro" id="IPR036395">
    <property type="entry name" value="Cu_fist_DNA-bd_dom_sf"/>
</dbReference>
<dbReference type="SMART" id="SM00412">
    <property type="entry name" value="Cu_FIST"/>
    <property type="match status" value="1"/>
</dbReference>
<evidence type="ECO:0000259" key="9">
    <source>
        <dbReference type="PROSITE" id="PS50073"/>
    </source>
</evidence>
<organism evidence="10 11">
    <name type="scientific">Lophium mytilinum</name>
    <dbReference type="NCBI Taxonomy" id="390894"/>
    <lineage>
        <taxon>Eukaryota</taxon>
        <taxon>Fungi</taxon>
        <taxon>Dikarya</taxon>
        <taxon>Ascomycota</taxon>
        <taxon>Pezizomycotina</taxon>
        <taxon>Dothideomycetes</taxon>
        <taxon>Pleosporomycetidae</taxon>
        <taxon>Mytilinidiales</taxon>
        <taxon>Mytilinidiaceae</taxon>
        <taxon>Lophium</taxon>
    </lineage>
</organism>
<reference evidence="10" key="1">
    <citation type="journal article" date="2020" name="Stud. Mycol.">
        <title>101 Dothideomycetes genomes: a test case for predicting lifestyles and emergence of pathogens.</title>
        <authorList>
            <person name="Haridas S."/>
            <person name="Albert R."/>
            <person name="Binder M."/>
            <person name="Bloem J."/>
            <person name="Labutti K."/>
            <person name="Salamov A."/>
            <person name="Andreopoulos B."/>
            <person name="Baker S."/>
            <person name="Barry K."/>
            <person name="Bills G."/>
            <person name="Bluhm B."/>
            <person name="Cannon C."/>
            <person name="Castanera R."/>
            <person name="Culley D."/>
            <person name="Daum C."/>
            <person name="Ezra D."/>
            <person name="Gonzalez J."/>
            <person name="Henrissat B."/>
            <person name="Kuo A."/>
            <person name="Liang C."/>
            <person name="Lipzen A."/>
            <person name="Lutzoni F."/>
            <person name="Magnuson J."/>
            <person name="Mondo S."/>
            <person name="Nolan M."/>
            <person name="Ohm R."/>
            <person name="Pangilinan J."/>
            <person name="Park H.-J."/>
            <person name="Ramirez L."/>
            <person name="Alfaro M."/>
            <person name="Sun H."/>
            <person name="Tritt A."/>
            <person name="Yoshinaga Y."/>
            <person name="Zwiers L.-H."/>
            <person name="Turgeon B."/>
            <person name="Goodwin S."/>
            <person name="Spatafora J."/>
            <person name="Crous P."/>
            <person name="Grigoriev I."/>
        </authorList>
    </citation>
    <scope>NUCLEOTIDE SEQUENCE</scope>
    <source>
        <strain evidence="10">CBS 269.34</strain>
    </source>
</reference>
<evidence type="ECO:0000256" key="4">
    <source>
        <dbReference type="ARBA" id="ARBA00023008"/>
    </source>
</evidence>
<evidence type="ECO:0000256" key="7">
    <source>
        <dbReference type="ARBA" id="ARBA00023242"/>
    </source>
</evidence>
<feature type="compositionally biased region" description="Polar residues" evidence="8">
    <location>
        <begin position="496"/>
        <end position="516"/>
    </location>
</feature>
<dbReference type="AlphaFoldDB" id="A0A6A6RIV4"/>
<dbReference type="PANTHER" id="PTHR28088:SF9">
    <property type="entry name" value="TRANSCRIPTION FACTOR GRISEA, PUTATIVE (AFU_ORTHOLOGUE AFUA_1G13190)-RELATED"/>
    <property type="match status" value="1"/>
</dbReference>
<evidence type="ECO:0000313" key="10">
    <source>
        <dbReference type="EMBL" id="KAF2503273.1"/>
    </source>
</evidence>
<evidence type="ECO:0000256" key="5">
    <source>
        <dbReference type="ARBA" id="ARBA00023015"/>
    </source>
</evidence>
<feature type="region of interest" description="Disordered" evidence="8">
    <location>
        <begin position="133"/>
        <end position="177"/>
    </location>
</feature>
<keyword evidence="6" id="KW-0804">Transcription</keyword>
<feature type="region of interest" description="Disordered" evidence="8">
    <location>
        <begin position="476"/>
        <end position="516"/>
    </location>
</feature>
<comment type="subcellular location">
    <subcellularLocation>
        <location evidence="1">Nucleus</location>
    </subcellularLocation>
</comment>
<gene>
    <name evidence="10" type="ORF">BU16DRAFT_533523</name>
</gene>
<dbReference type="PANTHER" id="PTHR28088">
    <property type="entry name" value="TRANSCRIPTIONAL ACTIVATOR HAA1-RELATED"/>
    <property type="match status" value="1"/>
</dbReference>
<dbReference type="GO" id="GO:0000981">
    <property type="term" value="F:DNA-binding transcription factor activity, RNA polymerase II-specific"/>
    <property type="evidence" value="ECO:0007669"/>
    <property type="project" value="TreeGrafter"/>
</dbReference>
<feature type="compositionally biased region" description="Polar residues" evidence="8">
    <location>
        <begin position="81"/>
        <end position="94"/>
    </location>
</feature>
<keyword evidence="7" id="KW-0539">Nucleus</keyword>
<dbReference type="GO" id="GO:0006879">
    <property type="term" value="P:intracellular iron ion homeostasis"/>
    <property type="evidence" value="ECO:0007669"/>
    <property type="project" value="TreeGrafter"/>
</dbReference>
<dbReference type="SUPFAM" id="SSF57879">
    <property type="entry name" value="Zinc domain conserved in yeast copper-regulated transcription factors"/>
    <property type="match status" value="1"/>
</dbReference>
<dbReference type="GO" id="GO:0000978">
    <property type="term" value="F:RNA polymerase II cis-regulatory region sequence-specific DNA binding"/>
    <property type="evidence" value="ECO:0007669"/>
    <property type="project" value="TreeGrafter"/>
</dbReference>
<evidence type="ECO:0000256" key="8">
    <source>
        <dbReference type="SAM" id="MobiDB-lite"/>
    </source>
</evidence>
<feature type="region of interest" description="Disordered" evidence="8">
    <location>
        <begin position="235"/>
        <end position="265"/>
    </location>
</feature>
<evidence type="ECO:0000256" key="1">
    <source>
        <dbReference type="ARBA" id="ARBA00004123"/>
    </source>
</evidence>
<feature type="domain" description="Copper-fist" evidence="9">
    <location>
        <begin position="11"/>
        <end position="43"/>
    </location>
</feature>
<accession>A0A6A6RIV4</accession>
<keyword evidence="5" id="KW-0805">Transcription regulation</keyword>
<keyword evidence="11" id="KW-1185">Reference proteome</keyword>
<protein>
    <recommendedName>
        <fullName evidence="9">Copper-fist domain-containing protein</fullName>
    </recommendedName>
</protein>
<dbReference type="OrthoDB" id="5600085at2759"/>
<feature type="region of interest" description="Disordered" evidence="8">
    <location>
        <begin position="81"/>
        <end position="111"/>
    </location>
</feature>